<organism evidence="1">
    <name type="scientific">Anguilla anguilla</name>
    <name type="common">European freshwater eel</name>
    <name type="synonym">Muraena anguilla</name>
    <dbReference type="NCBI Taxonomy" id="7936"/>
    <lineage>
        <taxon>Eukaryota</taxon>
        <taxon>Metazoa</taxon>
        <taxon>Chordata</taxon>
        <taxon>Craniata</taxon>
        <taxon>Vertebrata</taxon>
        <taxon>Euteleostomi</taxon>
        <taxon>Actinopterygii</taxon>
        <taxon>Neopterygii</taxon>
        <taxon>Teleostei</taxon>
        <taxon>Anguilliformes</taxon>
        <taxon>Anguillidae</taxon>
        <taxon>Anguilla</taxon>
    </lineage>
</organism>
<sequence>MEGARLAHDQGADESRMDVFLHVEVRVVSPGLAVKLLGGRPLPPRDLPLEHTHLVGLYRLPIRRPLAFVINSVEVERIWP</sequence>
<accession>A0A0E9TKC2</accession>
<name>A0A0E9TKC2_ANGAN</name>
<reference evidence="1" key="2">
    <citation type="journal article" date="2015" name="Fish Shellfish Immunol.">
        <title>Early steps in the European eel (Anguilla anguilla)-Vibrio vulnificus interaction in the gills: Role of the RtxA13 toxin.</title>
        <authorList>
            <person name="Callol A."/>
            <person name="Pajuelo D."/>
            <person name="Ebbesson L."/>
            <person name="Teles M."/>
            <person name="MacKenzie S."/>
            <person name="Amaro C."/>
        </authorList>
    </citation>
    <scope>NUCLEOTIDE SEQUENCE</scope>
</reference>
<proteinExistence type="predicted"/>
<evidence type="ECO:0000313" key="1">
    <source>
        <dbReference type="EMBL" id="JAH54129.1"/>
    </source>
</evidence>
<reference evidence="1" key="1">
    <citation type="submission" date="2014-11" db="EMBL/GenBank/DDBJ databases">
        <authorList>
            <person name="Amaro Gonzalez C."/>
        </authorList>
    </citation>
    <scope>NUCLEOTIDE SEQUENCE</scope>
</reference>
<dbReference type="EMBL" id="GBXM01054448">
    <property type="protein sequence ID" value="JAH54129.1"/>
    <property type="molecule type" value="Transcribed_RNA"/>
</dbReference>
<protein>
    <submittedName>
        <fullName evidence="1">Uncharacterized protein</fullName>
    </submittedName>
</protein>
<dbReference type="AlphaFoldDB" id="A0A0E9TKC2"/>